<gene>
    <name evidence="2" type="ORF">FMOSSE_LOCUS8393</name>
</gene>
<evidence type="ECO:0000313" key="2">
    <source>
        <dbReference type="EMBL" id="CAG8590102.1"/>
    </source>
</evidence>
<protein>
    <submittedName>
        <fullName evidence="2">13104_t:CDS:1</fullName>
    </submittedName>
</protein>
<proteinExistence type="predicted"/>
<feature type="non-terminal residue" evidence="2">
    <location>
        <position position="1"/>
    </location>
</feature>
<sequence length="147" mass="17242">MKYSHDDSDNDALEEDNKRDFEDNISEYSSDDLEENNQVNFDALEILKYQEKFQLSNVATNSLFKFLYYILVNLDETTFSTFSLSLYMTYKSLSICTHLIKYTACEKCCKLYNIADIFSNSPNLMPKYTNCVSQDFPNHLMSYKRNA</sequence>
<name>A0A9N9C448_FUNMO</name>
<keyword evidence="3" id="KW-1185">Reference proteome</keyword>
<feature type="region of interest" description="Disordered" evidence="1">
    <location>
        <begin position="1"/>
        <end position="27"/>
    </location>
</feature>
<organism evidence="2 3">
    <name type="scientific">Funneliformis mosseae</name>
    <name type="common">Endomycorrhizal fungus</name>
    <name type="synonym">Glomus mosseae</name>
    <dbReference type="NCBI Taxonomy" id="27381"/>
    <lineage>
        <taxon>Eukaryota</taxon>
        <taxon>Fungi</taxon>
        <taxon>Fungi incertae sedis</taxon>
        <taxon>Mucoromycota</taxon>
        <taxon>Glomeromycotina</taxon>
        <taxon>Glomeromycetes</taxon>
        <taxon>Glomerales</taxon>
        <taxon>Glomeraceae</taxon>
        <taxon>Funneliformis</taxon>
    </lineage>
</organism>
<accession>A0A9N9C448</accession>
<evidence type="ECO:0000256" key="1">
    <source>
        <dbReference type="SAM" id="MobiDB-lite"/>
    </source>
</evidence>
<dbReference type="EMBL" id="CAJVPP010002169">
    <property type="protein sequence ID" value="CAG8590102.1"/>
    <property type="molecule type" value="Genomic_DNA"/>
</dbReference>
<reference evidence="2" key="1">
    <citation type="submission" date="2021-06" db="EMBL/GenBank/DDBJ databases">
        <authorList>
            <person name="Kallberg Y."/>
            <person name="Tangrot J."/>
            <person name="Rosling A."/>
        </authorList>
    </citation>
    <scope>NUCLEOTIDE SEQUENCE</scope>
    <source>
        <strain evidence="2">87-6 pot B 2015</strain>
    </source>
</reference>
<comment type="caution">
    <text evidence="2">The sequence shown here is derived from an EMBL/GenBank/DDBJ whole genome shotgun (WGS) entry which is preliminary data.</text>
</comment>
<dbReference type="AlphaFoldDB" id="A0A9N9C448"/>
<evidence type="ECO:0000313" key="3">
    <source>
        <dbReference type="Proteomes" id="UP000789375"/>
    </source>
</evidence>
<dbReference type="Proteomes" id="UP000789375">
    <property type="component" value="Unassembled WGS sequence"/>
</dbReference>